<dbReference type="Gene3D" id="2.60.120.10">
    <property type="entry name" value="Jelly Rolls"/>
    <property type="match status" value="1"/>
</dbReference>
<dbReference type="InterPro" id="IPR014710">
    <property type="entry name" value="RmlC-like_jellyroll"/>
</dbReference>
<proteinExistence type="predicted"/>
<keyword evidence="1" id="KW-0805">Transcription regulation</keyword>
<dbReference type="Gene3D" id="1.10.10.60">
    <property type="entry name" value="Homeodomain-like"/>
    <property type="match status" value="1"/>
</dbReference>
<feature type="domain" description="HTH araC/xylS-type" evidence="4">
    <location>
        <begin position="172"/>
        <end position="270"/>
    </location>
</feature>
<accession>A0A8H9KV90</accession>
<dbReference type="PANTHER" id="PTHR43280">
    <property type="entry name" value="ARAC-FAMILY TRANSCRIPTIONAL REGULATOR"/>
    <property type="match status" value="1"/>
</dbReference>
<organism evidence="5 6">
    <name type="scientific">Sphingobacterium cellulitidis</name>
    <dbReference type="NCBI Taxonomy" id="1768011"/>
    <lineage>
        <taxon>Bacteria</taxon>
        <taxon>Pseudomonadati</taxon>
        <taxon>Bacteroidota</taxon>
        <taxon>Sphingobacteriia</taxon>
        <taxon>Sphingobacteriales</taxon>
        <taxon>Sphingobacteriaceae</taxon>
        <taxon>Sphingobacterium</taxon>
    </lineage>
</organism>
<dbReference type="EMBL" id="BMKM01000009">
    <property type="protein sequence ID" value="GGE29091.1"/>
    <property type="molecule type" value="Genomic_DNA"/>
</dbReference>
<dbReference type="InterPro" id="IPR018060">
    <property type="entry name" value="HTH_AraC"/>
</dbReference>
<keyword evidence="2" id="KW-0238">DNA-binding</keyword>
<reference evidence="5" key="1">
    <citation type="journal article" date="2014" name="Int. J. Syst. Evol. Microbiol.">
        <title>Complete genome sequence of Corynebacterium casei LMG S-19264T (=DSM 44701T), isolated from a smear-ripened cheese.</title>
        <authorList>
            <consortium name="US DOE Joint Genome Institute (JGI-PGF)"/>
            <person name="Walter F."/>
            <person name="Albersmeier A."/>
            <person name="Kalinowski J."/>
            <person name="Ruckert C."/>
        </authorList>
    </citation>
    <scope>NUCLEOTIDE SEQUENCE</scope>
    <source>
        <strain evidence="5">CGMCC 1.15966</strain>
    </source>
</reference>
<reference evidence="5" key="2">
    <citation type="submission" date="2020-09" db="EMBL/GenBank/DDBJ databases">
        <authorList>
            <person name="Sun Q."/>
            <person name="Zhou Y."/>
        </authorList>
    </citation>
    <scope>NUCLEOTIDE SEQUENCE</scope>
    <source>
        <strain evidence="5">CGMCC 1.15966</strain>
    </source>
</reference>
<dbReference type="SUPFAM" id="SSF51215">
    <property type="entry name" value="Regulatory protein AraC"/>
    <property type="match status" value="1"/>
</dbReference>
<dbReference type="AlphaFoldDB" id="A0A8H9KV90"/>
<dbReference type="PROSITE" id="PS01124">
    <property type="entry name" value="HTH_ARAC_FAMILY_2"/>
    <property type="match status" value="1"/>
</dbReference>
<dbReference type="RefSeq" id="WP_182499446.1">
    <property type="nucleotide sequence ID" value="NZ_BMKM01000009.1"/>
</dbReference>
<dbReference type="SUPFAM" id="SSF46689">
    <property type="entry name" value="Homeodomain-like"/>
    <property type="match status" value="1"/>
</dbReference>
<sequence length="276" mass="32685">MEDLFKIYKVDNKDALYIQNQSNEPHYHQFEELIIGIKGKIEHFIDFKSETYHAPFVCFVSRGKIHRVVPMLNNGECDFWVLRFKSEFIPETTFNLYSYFHDNANLAFPEGRCFERLNQICQMINDEMEQEKPELSIVRELLTVLFSMIETERKRQDPDQHNLYKNQDITFKNFLTILEENFRRPEGVNYYAEKLFMSARNLNTITQSILQQSVSEIIETRKLIEAKNLLVSSNKTISEIGFELGYSDKAYFTSVFKKKSGQTPTEFREEMKKLIS</sequence>
<dbReference type="PROSITE" id="PS00041">
    <property type="entry name" value="HTH_ARAC_FAMILY_1"/>
    <property type="match status" value="1"/>
</dbReference>
<keyword evidence="6" id="KW-1185">Reference proteome</keyword>
<dbReference type="Pfam" id="PF12833">
    <property type="entry name" value="HTH_18"/>
    <property type="match status" value="1"/>
</dbReference>
<dbReference type="InterPro" id="IPR009057">
    <property type="entry name" value="Homeodomain-like_sf"/>
</dbReference>
<dbReference type="GO" id="GO:0003700">
    <property type="term" value="F:DNA-binding transcription factor activity"/>
    <property type="evidence" value="ECO:0007669"/>
    <property type="project" value="InterPro"/>
</dbReference>
<dbReference type="SMART" id="SM00342">
    <property type="entry name" value="HTH_ARAC"/>
    <property type="match status" value="1"/>
</dbReference>
<protein>
    <recommendedName>
        <fullName evidence="4">HTH araC/xylS-type domain-containing protein</fullName>
    </recommendedName>
</protein>
<keyword evidence="3" id="KW-0804">Transcription</keyword>
<dbReference type="Proteomes" id="UP000614460">
    <property type="component" value="Unassembled WGS sequence"/>
</dbReference>
<evidence type="ECO:0000313" key="5">
    <source>
        <dbReference type="EMBL" id="GGE29091.1"/>
    </source>
</evidence>
<name>A0A8H9KV90_9SPHI</name>
<evidence type="ECO:0000256" key="3">
    <source>
        <dbReference type="ARBA" id="ARBA00023163"/>
    </source>
</evidence>
<evidence type="ECO:0000256" key="2">
    <source>
        <dbReference type="ARBA" id="ARBA00023125"/>
    </source>
</evidence>
<dbReference type="InterPro" id="IPR018062">
    <property type="entry name" value="HTH_AraC-typ_CS"/>
</dbReference>
<evidence type="ECO:0000256" key="1">
    <source>
        <dbReference type="ARBA" id="ARBA00023015"/>
    </source>
</evidence>
<dbReference type="InterPro" id="IPR020449">
    <property type="entry name" value="Tscrpt_reg_AraC-type_HTH"/>
</dbReference>
<comment type="caution">
    <text evidence="5">The sequence shown here is derived from an EMBL/GenBank/DDBJ whole genome shotgun (WGS) entry which is preliminary data.</text>
</comment>
<dbReference type="PANTHER" id="PTHR43280:SF32">
    <property type="entry name" value="TRANSCRIPTIONAL REGULATORY PROTEIN"/>
    <property type="match status" value="1"/>
</dbReference>
<dbReference type="GO" id="GO:0043565">
    <property type="term" value="F:sequence-specific DNA binding"/>
    <property type="evidence" value="ECO:0007669"/>
    <property type="project" value="InterPro"/>
</dbReference>
<dbReference type="CDD" id="cd02208">
    <property type="entry name" value="cupin_RmlC-like"/>
    <property type="match status" value="1"/>
</dbReference>
<gene>
    <name evidence="5" type="ORF">GCM10011516_28560</name>
</gene>
<dbReference type="PRINTS" id="PR00032">
    <property type="entry name" value="HTHARAC"/>
</dbReference>
<evidence type="ECO:0000313" key="6">
    <source>
        <dbReference type="Proteomes" id="UP000614460"/>
    </source>
</evidence>
<evidence type="ECO:0000259" key="4">
    <source>
        <dbReference type="PROSITE" id="PS01124"/>
    </source>
</evidence>
<dbReference type="InterPro" id="IPR037923">
    <property type="entry name" value="HTH-like"/>
</dbReference>